<dbReference type="EMBL" id="JAAGOH010000006">
    <property type="protein sequence ID" value="NDY90947.1"/>
    <property type="molecule type" value="Genomic_DNA"/>
</dbReference>
<comment type="caution">
    <text evidence="10">The sequence shown here is derived from an EMBL/GenBank/DDBJ whole genome shotgun (WGS) entry which is preliminary data.</text>
</comment>
<organism evidence="10 11">
    <name type="scientific">Ideonella livida</name>
    <dbReference type="NCBI Taxonomy" id="2707176"/>
    <lineage>
        <taxon>Bacteria</taxon>
        <taxon>Pseudomonadati</taxon>
        <taxon>Pseudomonadota</taxon>
        <taxon>Betaproteobacteria</taxon>
        <taxon>Burkholderiales</taxon>
        <taxon>Sphaerotilaceae</taxon>
        <taxon>Ideonella</taxon>
    </lineage>
</organism>
<protein>
    <recommendedName>
        <fullName evidence="3">methylated-DNA--[protein]-cysteine S-methyltransferase</fullName>
        <ecNumber evidence="3">2.1.1.63</ecNumber>
    </recommendedName>
</protein>
<keyword evidence="5 10" id="KW-0808">Transferase</keyword>
<evidence type="ECO:0000259" key="9">
    <source>
        <dbReference type="Pfam" id="PF01035"/>
    </source>
</evidence>
<dbReference type="GO" id="GO:0032259">
    <property type="term" value="P:methylation"/>
    <property type="evidence" value="ECO:0007669"/>
    <property type="project" value="UniProtKB-KW"/>
</dbReference>
<dbReference type="InterPro" id="IPR036388">
    <property type="entry name" value="WH-like_DNA-bd_sf"/>
</dbReference>
<comment type="similarity">
    <text evidence="2">Belongs to the MGMT family.</text>
</comment>
<dbReference type="NCBIfam" id="TIGR00589">
    <property type="entry name" value="ogt"/>
    <property type="match status" value="1"/>
</dbReference>
<evidence type="ECO:0000313" key="10">
    <source>
        <dbReference type="EMBL" id="NDY90947.1"/>
    </source>
</evidence>
<reference evidence="10 11" key="1">
    <citation type="submission" date="2020-02" db="EMBL/GenBank/DDBJ databases">
        <title>Ideonella bacterium strain TBM-1.</title>
        <authorList>
            <person name="Chen W.-M."/>
        </authorList>
    </citation>
    <scope>NUCLEOTIDE SEQUENCE [LARGE SCALE GENOMIC DNA]</scope>
    <source>
        <strain evidence="10 11">TBM-1</strain>
    </source>
</reference>
<name>A0A7C9TKJ2_9BURK</name>
<keyword evidence="7" id="KW-0234">DNA repair</keyword>
<evidence type="ECO:0000256" key="8">
    <source>
        <dbReference type="ARBA" id="ARBA00049348"/>
    </source>
</evidence>
<dbReference type="PANTHER" id="PTHR10815:SF5">
    <property type="entry name" value="METHYLATED-DNA--PROTEIN-CYSTEINE METHYLTRANSFERASE"/>
    <property type="match status" value="1"/>
</dbReference>
<dbReference type="SUPFAM" id="SSF46767">
    <property type="entry name" value="Methylated DNA-protein cysteine methyltransferase, C-terminal domain"/>
    <property type="match status" value="1"/>
</dbReference>
<dbReference type="AlphaFoldDB" id="A0A7C9TKJ2"/>
<feature type="domain" description="Methylated-DNA-[protein]-cysteine S-methyltransferase DNA binding" evidence="9">
    <location>
        <begin position="76"/>
        <end position="154"/>
    </location>
</feature>
<keyword evidence="11" id="KW-1185">Reference proteome</keyword>
<comment type="catalytic activity">
    <reaction evidence="1">
        <text>a 4-O-methyl-thymidine in DNA + L-cysteinyl-[protein] = a thymidine in DNA + S-methyl-L-cysteinyl-[protein]</text>
        <dbReference type="Rhea" id="RHEA:53428"/>
        <dbReference type="Rhea" id="RHEA-COMP:10131"/>
        <dbReference type="Rhea" id="RHEA-COMP:10132"/>
        <dbReference type="Rhea" id="RHEA-COMP:13555"/>
        <dbReference type="Rhea" id="RHEA-COMP:13556"/>
        <dbReference type="ChEBI" id="CHEBI:29950"/>
        <dbReference type="ChEBI" id="CHEBI:82612"/>
        <dbReference type="ChEBI" id="CHEBI:137386"/>
        <dbReference type="ChEBI" id="CHEBI:137387"/>
        <dbReference type="EC" id="2.1.1.63"/>
    </reaction>
</comment>
<dbReference type="Pfam" id="PF01035">
    <property type="entry name" value="DNA_binding_1"/>
    <property type="match status" value="1"/>
</dbReference>
<evidence type="ECO:0000256" key="2">
    <source>
        <dbReference type="ARBA" id="ARBA00008711"/>
    </source>
</evidence>
<evidence type="ECO:0000256" key="7">
    <source>
        <dbReference type="ARBA" id="ARBA00023204"/>
    </source>
</evidence>
<dbReference type="InterPro" id="IPR014048">
    <property type="entry name" value="MethylDNA_cys_MeTrfase_DNA-bd"/>
</dbReference>
<dbReference type="Proteomes" id="UP000484255">
    <property type="component" value="Unassembled WGS sequence"/>
</dbReference>
<comment type="catalytic activity">
    <reaction evidence="8">
        <text>a 6-O-methyl-2'-deoxyguanosine in DNA + L-cysteinyl-[protein] = S-methyl-L-cysteinyl-[protein] + a 2'-deoxyguanosine in DNA</text>
        <dbReference type="Rhea" id="RHEA:24000"/>
        <dbReference type="Rhea" id="RHEA-COMP:10131"/>
        <dbReference type="Rhea" id="RHEA-COMP:10132"/>
        <dbReference type="Rhea" id="RHEA-COMP:11367"/>
        <dbReference type="Rhea" id="RHEA-COMP:11368"/>
        <dbReference type="ChEBI" id="CHEBI:29950"/>
        <dbReference type="ChEBI" id="CHEBI:82612"/>
        <dbReference type="ChEBI" id="CHEBI:85445"/>
        <dbReference type="ChEBI" id="CHEBI:85448"/>
        <dbReference type="EC" id="2.1.1.63"/>
    </reaction>
</comment>
<evidence type="ECO:0000256" key="5">
    <source>
        <dbReference type="ARBA" id="ARBA00022679"/>
    </source>
</evidence>
<proteinExistence type="inferred from homology"/>
<dbReference type="PANTHER" id="PTHR10815">
    <property type="entry name" value="METHYLATED-DNA--PROTEIN-CYSTEINE METHYLTRANSFERASE"/>
    <property type="match status" value="1"/>
</dbReference>
<dbReference type="GO" id="GO:0003908">
    <property type="term" value="F:methylated-DNA-[protein]-cysteine S-methyltransferase activity"/>
    <property type="evidence" value="ECO:0007669"/>
    <property type="project" value="UniProtKB-EC"/>
</dbReference>
<dbReference type="CDD" id="cd06445">
    <property type="entry name" value="ATase"/>
    <property type="match status" value="1"/>
</dbReference>
<dbReference type="Gene3D" id="1.10.10.10">
    <property type="entry name" value="Winged helix-like DNA-binding domain superfamily/Winged helix DNA-binding domain"/>
    <property type="match status" value="1"/>
</dbReference>
<sequence>MDAPLCALVLVVDTRDGRLRHVYVPGQRHAPVVEAVTEVPPTHPALQPAVAAVQAWWSGRGATDADPRLSTVGTPLQQAVWQALRAIPPGQTRTYGDVAAAVGRPRAVRAVAQAVARNPWLLLVPCHRVVGQDGTLTGFAAGLPLKQALLDWEGLPPG</sequence>
<evidence type="ECO:0000313" key="11">
    <source>
        <dbReference type="Proteomes" id="UP000484255"/>
    </source>
</evidence>
<dbReference type="FunFam" id="1.10.10.10:FF:000214">
    <property type="entry name" value="Methylated-DNA--protein-cysteine methyltransferase"/>
    <property type="match status" value="1"/>
</dbReference>
<dbReference type="InterPro" id="IPR001497">
    <property type="entry name" value="MethylDNA_cys_MeTrfase_AS"/>
</dbReference>
<evidence type="ECO:0000256" key="6">
    <source>
        <dbReference type="ARBA" id="ARBA00022763"/>
    </source>
</evidence>
<accession>A0A7C9TKJ2</accession>
<evidence type="ECO:0000256" key="1">
    <source>
        <dbReference type="ARBA" id="ARBA00001286"/>
    </source>
</evidence>
<dbReference type="InterPro" id="IPR036217">
    <property type="entry name" value="MethylDNA_cys_MeTrfase_DNAb"/>
</dbReference>
<evidence type="ECO:0000256" key="4">
    <source>
        <dbReference type="ARBA" id="ARBA00022603"/>
    </source>
</evidence>
<evidence type="ECO:0000256" key="3">
    <source>
        <dbReference type="ARBA" id="ARBA00011918"/>
    </source>
</evidence>
<keyword evidence="6" id="KW-0227">DNA damage</keyword>
<keyword evidence="4 10" id="KW-0489">Methyltransferase</keyword>
<gene>
    <name evidence="10" type="ORF">G3A44_07030</name>
</gene>
<dbReference type="PROSITE" id="PS00374">
    <property type="entry name" value="MGMT"/>
    <property type="match status" value="1"/>
</dbReference>
<dbReference type="GO" id="GO:0006281">
    <property type="term" value="P:DNA repair"/>
    <property type="evidence" value="ECO:0007669"/>
    <property type="project" value="UniProtKB-KW"/>
</dbReference>
<dbReference type="EC" id="2.1.1.63" evidence="3"/>